<proteinExistence type="predicted"/>
<feature type="region of interest" description="Disordered" evidence="1">
    <location>
        <begin position="270"/>
        <end position="301"/>
    </location>
</feature>
<evidence type="ECO:0000256" key="1">
    <source>
        <dbReference type="SAM" id="MobiDB-lite"/>
    </source>
</evidence>
<organism evidence="2 3">
    <name type="scientific">Streptomyces venezuelae</name>
    <dbReference type="NCBI Taxonomy" id="54571"/>
    <lineage>
        <taxon>Bacteria</taxon>
        <taxon>Bacillati</taxon>
        <taxon>Actinomycetota</taxon>
        <taxon>Actinomycetes</taxon>
        <taxon>Kitasatosporales</taxon>
        <taxon>Streptomycetaceae</taxon>
        <taxon>Streptomyces</taxon>
    </lineage>
</organism>
<accession>A0A5P2DQS6</accession>
<dbReference type="OrthoDB" id="6964321at2"/>
<protein>
    <recommendedName>
        <fullName evidence="4">ATP-grasp domain-containing protein</fullName>
    </recommendedName>
</protein>
<gene>
    <name evidence="2" type="ORF">DEJ51_16715</name>
</gene>
<reference evidence="2 3" key="1">
    <citation type="submission" date="2018-05" db="EMBL/GenBank/DDBJ databases">
        <title>Streptomyces venezuelae.</title>
        <authorList>
            <person name="Kim W."/>
            <person name="Lee N."/>
            <person name="Cho B.-K."/>
        </authorList>
    </citation>
    <scope>NUCLEOTIDE SEQUENCE [LARGE SCALE GENOMIC DNA]</scope>
    <source>
        <strain evidence="2 3">ATCC 21018</strain>
    </source>
</reference>
<dbReference type="Proteomes" id="UP000324101">
    <property type="component" value="Chromosome"/>
</dbReference>
<evidence type="ECO:0000313" key="3">
    <source>
        <dbReference type="Proteomes" id="UP000324101"/>
    </source>
</evidence>
<feature type="compositionally biased region" description="Basic and acidic residues" evidence="1">
    <location>
        <begin position="290"/>
        <end position="301"/>
    </location>
</feature>
<dbReference type="Gene3D" id="3.30.470.20">
    <property type="entry name" value="ATP-grasp fold, B domain"/>
    <property type="match status" value="1"/>
</dbReference>
<dbReference type="SUPFAM" id="SSF56059">
    <property type="entry name" value="Glutathione synthetase ATP-binding domain-like"/>
    <property type="match status" value="1"/>
</dbReference>
<dbReference type="RefSeq" id="WP_150258280.1">
    <property type="nucleotide sequence ID" value="NZ_CP029189.1"/>
</dbReference>
<evidence type="ECO:0000313" key="2">
    <source>
        <dbReference type="EMBL" id="QES55611.1"/>
    </source>
</evidence>
<dbReference type="AlphaFoldDB" id="A0A5P2DQS6"/>
<evidence type="ECO:0008006" key="4">
    <source>
        <dbReference type="Google" id="ProtNLM"/>
    </source>
</evidence>
<name>A0A5P2DQS6_STRVZ</name>
<dbReference type="EMBL" id="CP029189">
    <property type="protein sequence ID" value="QES55611.1"/>
    <property type="molecule type" value="Genomic_DNA"/>
</dbReference>
<sequence length="301" mass="32252">MIIRQAAERVLLVRPGPGLVTAALVAGLDVWVVSDPVPRPPDARLPAELPPERLLRVDFDDTDALRALLADTVLEHGIGQVLHLTSDLGRGLDSAAAAAAEEVLRELAPRRGKPARGLPDAVAVRRILNESRTSAVRAEEARSVTEACSLAEDFPLPVVIKSADRSGCWWTVPVHDRPALDRWAEQAVAARHCAPYLVEELLTGAKFRVETLTVDGMHLVADIAPEGTAAPPHDAERAGIRATVRALLDLTGYESGTTRTDVLVSARGSRIAAATEPDRERAGTGRSRRATADGNERGTDR</sequence>